<sequence>MNIDTLPDKCGYEYEESLDISCENTVANKEIFSQKWIECIDWATNKPEVITKQIGTTLAQQQKENQKKEKEWGNSMINQKDNGQYTTLLGEGLVREVLEVLGENPRKVERKGGFQPDWETDKYIYEVKTSNWWVSGTAGEKVLGTWIKYQNIPELYGKPLKIVCVANQEYELQYGKTKYFGDYVSNKTKVALALAESWGIEYVRFSDLVSQINYK</sequence>
<dbReference type="EMBL" id="MN740363">
    <property type="protein sequence ID" value="QHU02802.1"/>
    <property type="molecule type" value="Genomic_DNA"/>
</dbReference>
<evidence type="ECO:0000313" key="1">
    <source>
        <dbReference type="EMBL" id="QHU02802.1"/>
    </source>
</evidence>
<proteinExistence type="predicted"/>
<name>A0A6C0JAX3_9ZZZZ</name>
<accession>A0A6C0JAX3</accession>
<protein>
    <submittedName>
        <fullName evidence="1">Uncharacterized protein</fullName>
    </submittedName>
</protein>
<dbReference type="AlphaFoldDB" id="A0A6C0JAX3"/>
<reference evidence="1" key="1">
    <citation type="journal article" date="2020" name="Nature">
        <title>Giant virus diversity and host interactions through global metagenomics.</title>
        <authorList>
            <person name="Schulz F."/>
            <person name="Roux S."/>
            <person name="Paez-Espino D."/>
            <person name="Jungbluth S."/>
            <person name="Walsh D.A."/>
            <person name="Denef V.J."/>
            <person name="McMahon K.D."/>
            <person name="Konstantinidis K.T."/>
            <person name="Eloe-Fadrosh E.A."/>
            <person name="Kyrpides N.C."/>
            <person name="Woyke T."/>
        </authorList>
    </citation>
    <scope>NUCLEOTIDE SEQUENCE</scope>
    <source>
        <strain evidence="1">GVMAG-M-3300025880-76</strain>
    </source>
</reference>
<organism evidence="1">
    <name type="scientific">viral metagenome</name>
    <dbReference type="NCBI Taxonomy" id="1070528"/>
    <lineage>
        <taxon>unclassified sequences</taxon>
        <taxon>metagenomes</taxon>
        <taxon>organismal metagenomes</taxon>
    </lineage>
</organism>